<dbReference type="GO" id="GO:0006508">
    <property type="term" value="P:proteolysis"/>
    <property type="evidence" value="ECO:0007669"/>
    <property type="project" value="InterPro"/>
</dbReference>
<dbReference type="Gene3D" id="2.40.70.10">
    <property type="entry name" value="Acid Proteases"/>
    <property type="match status" value="1"/>
</dbReference>
<reference evidence="2" key="1">
    <citation type="journal article" date="2014" name="PLoS ONE">
        <title>Transcriptome-Based Identification of ABC Transporters in the Western Tarnished Plant Bug Lygus hesperus.</title>
        <authorList>
            <person name="Hull J.J."/>
            <person name="Chaney K."/>
            <person name="Geib S.M."/>
            <person name="Fabrick J.A."/>
            <person name="Brent C.S."/>
            <person name="Walsh D."/>
            <person name="Lavine L.C."/>
        </authorList>
    </citation>
    <scope>NUCLEOTIDE SEQUENCE</scope>
</reference>
<dbReference type="GO" id="GO:0004190">
    <property type="term" value="F:aspartic-type endopeptidase activity"/>
    <property type="evidence" value="ECO:0007669"/>
    <property type="project" value="InterPro"/>
</dbReference>
<accession>A0A0A9XTT6</accession>
<dbReference type="AlphaFoldDB" id="A0A0A9XTT6"/>
<gene>
    <name evidence="2" type="primary">T16H12.2_1</name>
    <name evidence="2" type="ORF">CM83_9694</name>
</gene>
<name>A0A0A9XTT6_LYGHE</name>
<dbReference type="PROSITE" id="PS00141">
    <property type="entry name" value="ASP_PROTEASE"/>
    <property type="match status" value="1"/>
</dbReference>
<protein>
    <submittedName>
        <fullName evidence="2">Uncharacterized protein T16H12.2</fullName>
    </submittedName>
</protein>
<proteinExistence type="predicted"/>
<sequence length="478" mass="53729">SPKSTQNTPSKPNSKQPSAASLVSTDSSSYKNPCIFCDKNHNSQNCATALELSISERSEIVRQKGGCYRCLKRYHVGANCRSFVKCAVCRGKHYPILCPQVHEKKEPGNESQSVSMFTKSRDSITYLQTLMAKLVSDGREHSVRILLDSGSQRSYITNYCIEKFNLERQGKIQLSQELFGGQRTPHKSHGVYKICLKALQDEFQCDFEVISQDKICNFVPRVSEPSLILALASRGVVFTDVSESDDPITSDIQVLLGADAWARVVMPEQIQVGPNMMAINTRLGWTLLGCISQKSTIATALLTLNSQAPLPSFWDLEFLGINDPGVILSQEEKNSKVIRYFNETVKTDVDGRYIVKLPWIDDRPMLEDNKSTALRRLKSTTKKLQQTGKYEEYNNVIQDWIQRGIVEIVPGSEINNYGHYLPHHAVFKENSTTRVRPVFDASNQDYRGNSLNQSLETGPNLIEIIPVILTNFRLPTIA</sequence>
<dbReference type="InterPro" id="IPR021109">
    <property type="entry name" value="Peptidase_aspartic_dom_sf"/>
</dbReference>
<evidence type="ECO:0000313" key="2">
    <source>
        <dbReference type="EMBL" id="JAG23314.1"/>
    </source>
</evidence>
<dbReference type="EMBL" id="GBHO01020290">
    <property type="protein sequence ID" value="JAG23314.1"/>
    <property type="molecule type" value="Transcribed_RNA"/>
</dbReference>
<organism evidence="2">
    <name type="scientific">Lygus hesperus</name>
    <name type="common">Western plant bug</name>
    <dbReference type="NCBI Taxonomy" id="30085"/>
    <lineage>
        <taxon>Eukaryota</taxon>
        <taxon>Metazoa</taxon>
        <taxon>Ecdysozoa</taxon>
        <taxon>Arthropoda</taxon>
        <taxon>Hexapoda</taxon>
        <taxon>Insecta</taxon>
        <taxon>Pterygota</taxon>
        <taxon>Neoptera</taxon>
        <taxon>Paraneoptera</taxon>
        <taxon>Hemiptera</taxon>
        <taxon>Heteroptera</taxon>
        <taxon>Panheteroptera</taxon>
        <taxon>Cimicomorpha</taxon>
        <taxon>Miridae</taxon>
        <taxon>Mirini</taxon>
        <taxon>Lygus</taxon>
    </lineage>
</organism>
<dbReference type="PANTHER" id="PTHR47331">
    <property type="entry name" value="PHD-TYPE DOMAIN-CONTAINING PROTEIN"/>
    <property type="match status" value="1"/>
</dbReference>
<dbReference type="PANTHER" id="PTHR47331:SF5">
    <property type="entry name" value="RIBONUCLEASE H"/>
    <property type="match status" value="1"/>
</dbReference>
<feature type="non-terminal residue" evidence="2">
    <location>
        <position position="1"/>
    </location>
</feature>
<feature type="non-terminal residue" evidence="2">
    <location>
        <position position="478"/>
    </location>
</feature>
<feature type="compositionally biased region" description="Polar residues" evidence="1">
    <location>
        <begin position="1"/>
        <end position="17"/>
    </location>
</feature>
<reference evidence="2" key="2">
    <citation type="submission" date="2014-07" db="EMBL/GenBank/DDBJ databases">
        <authorList>
            <person name="Hull J."/>
        </authorList>
    </citation>
    <scope>NUCLEOTIDE SEQUENCE</scope>
</reference>
<feature type="region of interest" description="Disordered" evidence="1">
    <location>
        <begin position="1"/>
        <end position="24"/>
    </location>
</feature>
<dbReference type="InterPro" id="IPR001969">
    <property type="entry name" value="Aspartic_peptidase_AS"/>
</dbReference>
<evidence type="ECO:0000256" key="1">
    <source>
        <dbReference type="SAM" id="MobiDB-lite"/>
    </source>
</evidence>